<dbReference type="RefSeq" id="WP_026419840.1">
    <property type="nucleotide sequence ID" value="NZ_AUBJ02000001.1"/>
</dbReference>
<dbReference type="InterPro" id="IPR004360">
    <property type="entry name" value="Glyas_Fos-R_dOase_dom"/>
</dbReference>
<accession>A0ABT1JQ45</accession>
<keyword evidence="3" id="KW-1185">Reference proteome</keyword>
<name>A0ABT1JQ45_ACTCY</name>
<sequence length="139" mass="14732">MPVAPREVTLSLPIEDRQRSMAFYRDAFGFELVGPPTEDGVPEPLAFRLDDRVLLALIPTEGFGWALGDREVASPGTSECLVTVSVASPAEADALVARVISAGGAVISELTDQPWGYSGVCADPDGHAWQIHVDPPSTS</sequence>
<comment type="caution">
    <text evidence="2">The sequence shown here is derived from an EMBL/GenBank/DDBJ whole genome shotgun (WGS) entry which is preliminary data.</text>
</comment>
<protein>
    <recommendedName>
        <fullName evidence="1">VOC domain-containing protein</fullName>
    </recommendedName>
</protein>
<dbReference type="Pfam" id="PF00903">
    <property type="entry name" value="Glyoxalase"/>
    <property type="match status" value="1"/>
</dbReference>
<dbReference type="Gene3D" id="3.10.180.10">
    <property type="entry name" value="2,3-Dihydroxybiphenyl 1,2-Dioxygenase, domain 1"/>
    <property type="match status" value="1"/>
</dbReference>
<proteinExistence type="predicted"/>
<organism evidence="2 3">
    <name type="scientific">Actinoalloteichus caeruleus DSM 43889</name>
    <dbReference type="NCBI Taxonomy" id="1120930"/>
    <lineage>
        <taxon>Bacteria</taxon>
        <taxon>Bacillati</taxon>
        <taxon>Actinomycetota</taxon>
        <taxon>Actinomycetes</taxon>
        <taxon>Pseudonocardiales</taxon>
        <taxon>Pseudonocardiaceae</taxon>
        <taxon>Actinoalloteichus</taxon>
        <taxon>Actinoalloteichus cyanogriseus</taxon>
    </lineage>
</organism>
<evidence type="ECO:0000313" key="2">
    <source>
        <dbReference type="EMBL" id="MCP2334258.1"/>
    </source>
</evidence>
<dbReference type="PANTHER" id="PTHR36503">
    <property type="entry name" value="BLR2520 PROTEIN"/>
    <property type="match status" value="1"/>
</dbReference>
<dbReference type="InterPro" id="IPR029068">
    <property type="entry name" value="Glyas_Bleomycin-R_OHBP_Dase"/>
</dbReference>
<gene>
    <name evidence="2" type="ORF">G443_004528</name>
</gene>
<dbReference type="PROSITE" id="PS51819">
    <property type="entry name" value="VOC"/>
    <property type="match status" value="1"/>
</dbReference>
<dbReference type="PANTHER" id="PTHR36503:SF2">
    <property type="entry name" value="BLR2408 PROTEIN"/>
    <property type="match status" value="1"/>
</dbReference>
<dbReference type="Proteomes" id="UP000791080">
    <property type="component" value="Unassembled WGS sequence"/>
</dbReference>
<feature type="domain" description="VOC" evidence="1">
    <location>
        <begin position="6"/>
        <end position="134"/>
    </location>
</feature>
<dbReference type="EMBL" id="AUBJ02000001">
    <property type="protein sequence ID" value="MCP2334258.1"/>
    <property type="molecule type" value="Genomic_DNA"/>
</dbReference>
<evidence type="ECO:0000259" key="1">
    <source>
        <dbReference type="PROSITE" id="PS51819"/>
    </source>
</evidence>
<dbReference type="SUPFAM" id="SSF54593">
    <property type="entry name" value="Glyoxalase/Bleomycin resistance protein/Dihydroxybiphenyl dioxygenase"/>
    <property type="match status" value="1"/>
</dbReference>
<reference evidence="2 3" key="1">
    <citation type="submission" date="2022-06" db="EMBL/GenBank/DDBJ databases">
        <title>Genomic Encyclopedia of Type Strains, Phase I: the one thousand microbial genomes (KMG-I) project.</title>
        <authorList>
            <person name="Kyrpides N."/>
        </authorList>
    </citation>
    <scope>NUCLEOTIDE SEQUENCE [LARGE SCALE GENOMIC DNA]</scope>
    <source>
        <strain evidence="2 3">DSM 43889</strain>
    </source>
</reference>
<dbReference type="InterPro" id="IPR037523">
    <property type="entry name" value="VOC_core"/>
</dbReference>
<evidence type="ECO:0000313" key="3">
    <source>
        <dbReference type="Proteomes" id="UP000791080"/>
    </source>
</evidence>